<dbReference type="Pfam" id="PF06580">
    <property type="entry name" value="His_kinase"/>
    <property type="match status" value="1"/>
</dbReference>
<comment type="caution">
    <text evidence="4">The sequence shown here is derived from an EMBL/GenBank/DDBJ whole genome shotgun (WGS) entry which is preliminary data.</text>
</comment>
<keyword evidence="4" id="KW-0808">Transferase</keyword>
<dbReference type="RefSeq" id="WP_350414327.1">
    <property type="nucleotide sequence ID" value="NZ_JBEOKT010000025.1"/>
</dbReference>
<dbReference type="Gene3D" id="3.30.565.10">
    <property type="entry name" value="Histidine kinase-like ATPase, C-terminal domain"/>
    <property type="match status" value="1"/>
</dbReference>
<feature type="domain" description="Signal transduction histidine kinase internal region" evidence="3">
    <location>
        <begin position="175"/>
        <end position="254"/>
    </location>
</feature>
<dbReference type="PANTHER" id="PTHR34220">
    <property type="entry name" value="SENSOR HISTIDINE KINASE YPDA"/>
    <property type="match status" value="1"/>
</dbReference>
<evidence type="ECO:0000256" key="1">
    <source>
        <dbReference type="SAM" id="Coils"/>
    </source>
</evidence>
<dbReference type="InterPro" id="IPR036890">
    <property type="entry name" value="HATPase_C_sf"/>
</dbReference>
<evidence type="ECO:0000259" key="3">
    <source>
        <dbReference type="Pfam" id="PF06580"/>
    </source>
</evidence>
<feature type="transmembrane region" description="Helical" evidence="2">
    <location>
        <begin position="21"/>
        <end position="42"/>
    </location>
</feature>
<dbReference type="GO" id="GO:0016301">
    <property type="term" value="F:kinase activity"/>
    <property type="evidence" value="ECO:0007669"/>
    <property type="project" value="UniProtKB-KW"/>
</dbReference>
<evidence type="ECO:0000256" key="2">
    <source>
        <dbReference type="SAM" id="Phobius"/>
    </source>
</evidence>
<feature type="transmembrane region" description="Helical" evidence="2">
    <location>
        <begin position="93"/>
        <end position="111"/>
    </location>
</feature>
<dbReference type="InterPro" id="IPR050640">
    <property type="entry name" value="Bact_2-comp_sensor_kinase"/>
</dbReference>
<organism evidence="4 5">
    <name type="scientific">Pontibacter populi</name>
    <dbReference type="NCBI Taxonomy" id="890055"/>
    <lineage>
        <taxon>Bacteria</taxon>
        <taxon>Pseudomonadati</taxon>
        <taxon>Bacteroidota</taxon>
        <taxon>Cytophagia</taxon>
        <taxon>Cytophagales</taxon>
        <taxon>Hymenobacteraceae</taxon>
        <taxon>Pontibacter</taxon>
    </lineage>
</organism>
<keyword evidence="1" id="KW-0175">Coiled coil</keyword>
<feature type="transmembrane region" description="Helical" evidence="2">
    <location>
        <begin position="131"/>
        <end position="155"/>
    </location>
</feature>
<sequence>MNVIANSLPSVVPLQDKVKQVLHRLASAIVLSICFTLLYGYIIGATGIDNWRNYVSDIAFGALYFALLHEGYLFVEHWFSIRFSNQQLSVKRFVMAVFTFVCSSVLLLWGMRSIKLLLLTQQVNSETESQLRLLYVTIGIVAFLYFMLLTFLQLIRDIQQASVKAEKLQRERAQAQINTLKNQISPHFLFNTFNTLSSLIYIEEDKTTIQFIQELKRVFRYIMGNKHKELVELKTELSFVNAYFYLLKIRFQDSILLEMFLPEHAHTSFLPPLTLQMLLENAVKHNTFSKAAPLHIRITAEGTLLSITNNLQVREAAAGDSMGIGLQNIINRYQYLTDQQVEIYQSEQNYTVKIPLLRHA</sequence>
<dbReference type="InterPro" id="IPR010559">
    <property type="entry name" value="Sig_transdc_His_kin_internal"/>
</dbReference>
<keyword evidence="2" id="KW-0472">Membrane</keyword>
<proteinExistence type="predicted"/>
<keyword evidence="2" id="KW-0812">Transmembrane</keyword>
<name>A0ABV1RZA4_9BACT</name>
<evidence type="ECO:0000313" key="4">
    <source>
        <dbReference type="EMBL" id="MER2999496.1"/>
    </source>
</evidence>
<evidence type="ECO:0000313" key="5">
    <source>
        <dbReference type="Proteomes" id="UP001476807"/>
    </source>
</evidence>
<feature type="transmembrane region" description="Helical" evidence="2">
    <location>
        <begin position="62"/>
        <end position="81"/>
    </location>
</feature>
<dbReference type="Proteomes" id="UP001476807">
    <property type="component" value="Unassembled WGS sequence"/>
</dbReference>
<keyword evidence="5" id="KW-1185">Reference proteome</keyword>
<dbReference type="EMBL" id="JBEOKT010000025">
    <property type="protein sequence ID" value="MER2999496.1"/>
    <property type="molecule type" value="Genomic_DNA"/>
</dbReference>
<keyword evidence="2" id="KW-1133">Transmembrane helix</keyword>
<dbReference type="PANTHER" id="PTHR34220:SF7">
    <property type="entry name" value="SENSOR HISTIDINE KINASE YPDA"/>
    <property type="match status" value="1"/>
</dbReference>
<accession>A0ABV1RZA4</accession>
<feature type="coiled-coil region" evidence="1">
    <location>
        <begin position="151"/>
        <end position="183"/>
    </location>
</feature>
<gene>
    <name evidence="4" type="ORF">ABS362_18235</name>
</gene>
<reference evidence="4 5" key="1">
    <citation type="submission" date="2024-06" db="EMBL/GenBank/DDBJ databases">
        <title>Pontibacter populi HYL7-15.</title>
        <authorList>
            <person name="Kim M.K."/>
        </authorList>
    </citation>
    <scope>NUCLEOTIDE SEQUENCE [LARGE SCALE GENOMIC DNA]</scope>
    <source>
        <strain evidence="4 5">HYL7-15</strain>
    </source>
</reference>
<keyword evidence="4" id="KW-0418">Kinase</keyword>
<protein>
    <submittedName>
        <fullName evidence="4">Histidine kinase</fullName>
    </submittedName>
</protein>